<feature type="domain" description="Tryptophan synthase beta chain-like PALP" evidence="3">
    <location>
        <begin position="77"/>
        <end position="357"/>
    </location>
</feature>
<dbReference type="Gene3D" id="3.40.50.1100">
    <property type="match status" value="2"/>
</dbReference>
<accession>A0A1F8G449</accession>
<comment type="caution">
    <text evidence="4">The sequence shown here is derived from an EMBL/GenBank/DDBJ whole genome shotgun (WGS) entry which is preliminary data.</text>
</comment>
<dbReference type="Proteomes" id="UP000177478">
    <property type="component" value="Unassembled WGS sequence"/>
</dbReference>
<reference evidence="4 5" key="1">
    <citation type="journal article" date="2016" name="Nat. Commun.">
        <title>Thousands of microbial genomes shed light on interconnected biogeochemical processes in an aquifer system.</title>
        <authorList>
            <person name="Anantharaman K."/>
            <person name="Brown C.T."/>
            <person name="Hug L.A."/>
            <person name="Sharon I."/>
            <person name="Castelle C.J."/>
            <person name="Probst A.J."/>
            <person name="Thomas B.C."/>
            <person name="Singh A."/>
            <person name="Wilkins M.J."/>
            <person name="Karaoz U."/>
            <person name="Brodie E.L."/>
            <person name="Williams K.H."/>
            <person name="Hubbard S.S."/>
            <person name="Banfield J.F."/>
        </authorList>
    </citation>
    <scope>NUCLEOTIDE SEQUENCE [LARGE SCALE GENOMIC DNA]</scope>
</reference>
<evidence type="ECO:0000313" key="5">
    <source>
        <dbReference type="Proteomes" id="UP000177478"/>
    </source>
</evidence>
<comment type="cofactor">
    <cofactor evidence="1">
        <name>pyridoxal 5'-phosphate</name>
        <dbReference type="ChEBI" id="CHEBI:597326"/>
    </cofactor>
</comment>
<dbReference type="Pfam" id="PF00291">
    <property type="entry name" value="PALP"/>
    <property type="match status" value="1"/>
</dbReference>
<dbReference type="AlphaFoldDB" id="A0A1F8G449"/>
<name>A0A1F8G449_9BACT</name>
<proteinExistence type="predicted"/>
<dbReference type="EMBL" id="MGKD01000021">
    <property type="protein sequence ID" value="OGN19309.1"/>
    <property type="molecule type" value="Genomic_DNA"/>
</dbReference>
<evidence type="ECO:0000313" key="4">
    <source>
        <dbReference type="EMBL" id="OGN19309.1"/>
    </source>
</evidence>
<evidence type="ECO:0000259" key="3">
    <source>
        <dbReference type="Pfam" id="PF00291"/>
    </source>
</evidence>
<protein>
    <recommendedName>
        <fullName evidence="3">Tryptophan synthase beta chain-like PALP domain-containing protein</fullName>
    </recommendedName>
</protein>
<keyword evidence="2" id="KW-0663">Pyridoxal phosphate</keyword>
<gene>
    <name evidence="4" type="ORF">A3F25_00625</name>
</gene>
<dbReference type="STRING" id="1802689.A3F25_00625"/>
<organism evidence="4 5">
    <name type="scientific">Candidatus Yanofskybacteria bacterium RIFCSPHIGHO2_12_FULL_45_19b</name>
    <dbReference type="NCBI Taxonomy" id="1802689"/>
    <lineage>
        <taxon>Bacteria</taxon>
        <taxon>Candidatus Yanofskyibacteriota</taxon>
    </lineage>
</organism>
<dbReference type="InterPro" id="IPR036052">
    <property type="entry name" value="TrpB-like_PALP_sf"/>
</dbReference>
<dbReference type="InterPro" id="IPR001926">
    <property type="entry name" value="TrpB-like_PALP"/>
</dbReference>
<sequence length="379" mass="42691">MNPEQGNFPDLKKEKIETSYSFSRITELLAEHKLSHGSPEGLNERISSAMKIPEIREAFNIATPEITNLTDTLEIKNDGKVYAIRMDLNDGVDNHKKFVVASLILRGLLNGSLPKERVDTLIDGGNFNSAKALRFYCERFGMKGIYVMSRIFPEEILVMLRTDNFSITQAPARYEKRREVEFYEYLFELMKKSDFRKNKYCLWHAKHGGEATKWLGEEIAGTLPESPQFMVSCLGAGATLEGIQIPIKKHTGCKIVIPEHEKSQLFARINPNVSHVETEDVPPNSGFKSYEGLPHTVIGPHFDEINPLLSKEAIQQIDQVMLYKDADWQSMESSLMTKGISVGNSSAANIACAKSIADLGHKVLTIIFEPQRSFYVEAE</sequence>
<evidence type="ECO:0000256" key="2">
    <source>
        <dbReference type="ARBA" id="ARBA00022898"/>
    </source>
</evidence>
<evidence type="ECO:0000256" key="1">
    <source>
        <dbReference type="ARBA" id="ARBA00001933"/>
    </source>
</evidence>
<dbReference type="SUPFAM" id="SSF53686">
    <property type="entry name" value="Tryptophan synthase beta subunit-like PLP-dependent enzymes"/>
    <property type="match status" value="1"/>
</dbReference>